<dbReference type="Proteomes" id="UP000199662">
    <property type="component" value="Unassembled WGS sequence"/>
</dbReference>
<dbReference type="RefSeq" id="WP_091829460.1">
    <property type="nucleotide sequence ID" value="NZ_FNZK01000003.1"/>
</dbReference>
<sequence>MNMRKNTICVLTAAIFLATTGTGSANKNPFADVLQGDWSYNAIESLIHKGMVRGYDDMSLPKNQILTRNEMAVLVAKAMSKDNMADADTKVVLDNLAKEYSDELQAIGVYNEKTQGPVVKENKLDRLSFDGMGRIRFDKGNTGGLTVQRGTKQGSYTPNSHINIDINYAYKINDAWSLHGENEYGRQLNYGGENETLQHSVFEQMYLAGPVLPNVNIKAGRFSAYSPQGLVYDDKVTGAQISFGNVVKTTLEGGLATSTDDDTTVTIDGTNYEYKSGNYQAALFDVPLSKISNIHLGYYHIGGNILQHQSSVNDYVNYYTVGFDSKVADNLSLCAVYAKSDAKGIASSGITSTDQKAYLMKLTYKAADLTKPKSFDVFAMYRKSPQLASYSNTDDWCQNVKGIRIGLDYVFTKNMGLTTWYAWGKDVDTKETNDMYRVQWNFLL</sequence>
<dbReference type="AlphaFoldDB" id="A0A1H6VWP7"/>
<evidence type="ECO:0000259" key="2">
    <source>
        <dbReference type="PROSITE" id="PS51272"/>
    </source>
</evidence>
<organism evidence="3 4">
    <name type="scientific">Propionispira arboris</name>
    <dbReference type="NCBI Taxonomy" id="84035"/>
    <lineage>
        <taxon>Bacteria</taxon>
        <taxon>Bacillati</taxon>
        <taxon>Bacillota</taxon>
        <taxon>Negativicutes</taxon>
        <taxon>Selenomonadales</taxon>
        <taxon>Selenomonadaceae</taxon>
        <taxon>Propionispira</taxon>
    </lineage>
</organism>
<feature type="domain" description="SLH" evidence="2">
    <location>
        <begin position="26"/>
        <end position="89"/>
    </location>
</feature>
<accession>A0A1H6VWP7</accession>
<evidence type="ECO:0000313" key="3">
    <source>
        <dbReference type="EMBL" id="SEJ09059.1"/>
    </source>
</evidence>
<dbReference type="PROSITE" id="PS51272">
    <property type="entry name" value="SLH"/>
    <property type="match status" value="1"/>
</dbReference>
<feature type="signal peptide" evidence="1">
    <location>
        <begin position="1"/>
        <end position="25"/>
    </location>
</feature>
<keyword evidence="4" id="KW-1185">Reference proteome</keyword>
<dbReference type="EMBL" id="FNZK01000003">
    <property type="protein sequence ID" value="SEJ09059.1"/>
    <property type="molecule type" value="Genomic_DNA"/>
</dbReference>
<evidence type="ECO:0000256" key="1">
    <source>
        <dbReference type="SAM" id="SignalP"/>
    </source>
</evidence>
<name>A0A1H6VWP7_9FIRM</name>
<feature type="chain" id="PRO_5011656927" evidence="1">
    <location>
        <begin position="26"/>
        <end position="444"/>
    </location>
</feature>
<evidence type="ECO:0000313" key="4">
    <source>
        <dbReference type="Proteomes" id="UP000199662"/>
    </source>
</evidence>
<gene>
    <name evidence="3" type="ORF">SAMN05660742_103125</name>
</gene>
<proteinExistence type="predicted"/>
<dbReference type="SUPFAM" id="SSF56935">
    <property type="entry name" value="Porins"/>
    <property type="match status" value="1"/>
</dbReference>
<protein>
    <submittedName>
        <fullName evidence="3">S-layer homology domain-containing protein</fullName>
    </submittedName>
</protein>
<reference evidence="3 4" key="1">
    <citation type="submission" date="2016-10" db="EMBL/GenBank/DDBJ databases">
        <authorList>
            <person name="de Groot N.N."/>
        </authorList>
    </citation>
    <scope>NUCLEOTIDE SEQUENCE [LARGE SCALE GENOMIC DNA]</scope>
    <source>
        <strain evidence="3 4">DSM 2179</strain>
    </source>
</reference>
<dbReference type="InterPro" id="IPR001119">
    <property type="entry name" value="SLH_dom"/>
</dbReference>
<dbReference type="STRING" id="84035.SAMN05660742_103125"/>
<keyword evidence="1" id="KW-0732">Signal</keyword>